<dbReference type="Proteomes" id="UP001146351">
    <property type="component" value="Unassembled WGS sequence"/>
</dbReference>
<evidence type="ECO:0000313" key="3">
    <source>
        <dbReference type="Proteomes" id="UP001146351"/>
    </source>
</evidence>
<protein>
    <submittedName>
        <fullName evidence="2">Uncharacterized protein</fullName>
    </submittedName>
</protein>
<gene>
    <name evidence="2" type="ORF">N7492_009967</name>
</gene>
<keyword evidence="1" id="KW-1133">Transmembrane helix</keyword>
<organism evidence="2 3">
    <name type="scientific">Penicillium capsulatum</name>
    <dbReference type="NCBI Taxonomy" id="69766"/>
    <lineage>
        <taxon>Eukaryota</taxon>
        <taxon>Fungi</taxon>
        <taxon>Dikarya</taxon>
        <taxon>Ascomycota</taxon>
        <taxon>Pezizomycotina</taxon>
        <taxon>Eurotiomycetes</taxon>
        <taxon>Eurotiomycetidae</taxon>
        <taxon>Eurotiales</taxon>
        <taxon>Aspergillaceae</taxon>
        <taxon>Penicillium</taxon>
    </lineage>
</organism>
<sequence>MPIFPKMMALFRSVVRGKAPQPVAVVRRRIFTPNVGYAWLAGSAGLILFFLGWRPPTLPPFAAEMLHPELVLASASGLGEGPQREVPPDPRWLSCRFR</sequence>
<feature type="transmembrane region" description="Helical" evidence="1">
    <location>
        <begin position="35"/>
        <end position="53"/>
    </location>
</feature>
<accession>A0A9W9LEU1</accession>
<proteinExistence type="predicted"/>
<evidence type="ECO:0000256" key="1">
    <source>
        <dbReference type="SAM" id="Phobius"/>
    </source>
</evidence>
<keyword evidence="1" id="KW-0812">Transmembrane</keyword>
<comment type="caution">
    <text evidence="2">The sequence shown here is derived from an EMBL/GenBank/DDBJ whole genome shotgun (WGS) entry which is preliminary data.</text>
</comment>
<name>A0A9W9LEU1_9EURO</name>
<reference evidence="2" key="2">
    <citation type="journal article" date="2023" name="IMA Fungus">
        <title>Comparative genomic study of the Penicillium genus elucidates a diverse pangenome and 15 lateral gene transfer events.</title>
        <authorList>
            <person name="Petersen C."/>
            <person name="Sorensen T."/>
            <person name="Nielsen M.R."/>
            <person name="Sondergaard T.E."/>
            <person name="Sorensen J.L."/>
            <person name="Fitzpatrick D.A."/>
            <person name="Frisvad J.C."/>
            <person name="Nielsen K.L."/>
        </authorList>
    </citation>
    <scope>NUCLEOTIDE SEQUENCE</scope>
    <source>
        <strain evidence="2">IBT 21917</strain>
    </source>
</reference>
<reference evidence="2" key="1">
    <citation type="submission" date="2022-11" db="EMBL/GenBank/DDBJ databases">
        <authorList>
            <person name="Petersen C."/>
        </authorList>
    </citation>
    <scope>NUCLEOTIDE SEQUENCE</scope>
    <source>
        <strain evidence="2">IBT 21917</strain>
    </source>
</reference>
<evidence type="ECO:0000313" key="2">
    <source>
        <dbReference type="EMBL" id="KAJ5151672.1"/>
    </source>
</evidence>
<keyword evidence="1" id="KW-0472">Membrane</keyword>
<dbReference type="AlphaFoldDB" id="A0A9W9LEU1"/>
<dbReference type="EMBL" id="JAPQKO010000008">
    <property type="protein sequence ID" value="KAJ5151672.1"/>
    <property type="molecule type" value="Genomic_DNA"/>
</dbReference>
<keyword evidence="3" id="KW-1185">Reference proteome</keyword>